<dbReference type="Pfam" id="PF00201">
    <property type="entry name" value="UDPGT"/>
    <property type="match status" value="2"/>
</dbReference>
<keyword evidence="2" id="KW-0328">Glycosyltransferase</keyword>
<keyword evidence="7" id="KW-1185">Reference proteome</keyword>
<keyword evidence="5" id="KW-1133">Transmembrane helix</keyword>
<dbReference type="GeneID" id="113399075"/>
<dbReference type="InterPro" id="IPR002213">
    <property type="entry name" value="UDP_glucos_trans"/>
</dbReference>
<feature type="chain" id="PRO_5045979367" evidence="6">
    <location>
        <begin position="24"/>
        <end position="1068"/>
    </location>
</feature>
<feature type="compositionally biased region" description="Basic residues" evidence="4">
    <location>
        <begin position="1058"/>
        <end position="1068"/>
    </location>
</feature>
<feature type="region of interest" description="Disordered" evidence="4">
    <location>
        <begin position="1049"/>
        <end position="1068"/>
    </location>
</feature>
<reference evidence="8" key="1">
    <citation type="submission" date="2025-08" db="UniProtKB">
        <authorList>
            <consortium name="RefSeq"/>
        </authorList>
    </citation>
    <scope>IDENTIFICATION</scope>
    <source>
        <tissue evidence="8">Whole body</tissue>
    </source>
</reference>
<accession>A0A8B8I9X9</accession>
<dbReference type="AlphaFoldDB" id="A0A8B8I9X9"/>
<evidence type="ECO:0000256" key="2">
    <source>
        <dbReference type="ARBA" id="ARBA00022676"/>
    </source>
</evidence>
<protein>
    <submittedName>
        <fullName evidence="8">Uncharacterized protein LOC113399075</fullName>
    </submittedName>
</protein>
<dbReference type="Gene3D" id="3.40.50.2000">
    <property type="entry name" value="Glycogen Phosphorylase B"/>
    <property type="match status" value="3"/>
</dbReference>
<feature type="transmembrane region" description="Helical" evidence="5">
    <location>
        <begin position="555"/>
        <end position="576"/>
    </location>
</feature>
<evidence type="ECO:0000256" key="6">
    <source>
        <dbReference type="SAM" id="SignalP"/>
    </source>
</evidence>
<name>A0A8B8I9X9_VANTA</name>
<evidence type="ECO:0000256" key="5">
    <source>
        <dbReference type="SAM" id="Phobius"/>
    </source>
</evidence>
<evidence type="ECO:0000256" key="4">
    <source>
        <dbReference type="SAM" id="MobiDB-lite"/>
    </source>
</evidence>
<feature type="signal peptide" evidence="6">
    <location>
        <begin position="1"/>
        <end position="23"/>
    </location>
</feature>
<dbReference type="CDD" id="cd03784">
    <property type="entry name" value="GT1_Gtf-like"/>
    <property type="match status" value="2"/>
</dbReference>
<dbReference type="PANTHER" id="PTHR48043">
    <property type="entry name" value="EG:EG0003.4 PROTEIN-RELATED"/>
    <property type="match status" value="1"/>
</dbReference>
<keyword evidence="3" id="KW-0808">Transferase</keyword>
<organism evidence="7 8">
    <name type="scientific">Vanessa tameamea</name>
    <name type="common">Kamehameha butterfly</name>
    <dbReference type="NCBI Taxonomy" id="334116"/>
    <lineage>
        <taxon>Eukaryota</taxon>
        <taxon>Metazoa</taxon>
        <taxon>Ecdysozoa</taxon>
        <taxon>Arthropoda</taxon>
        <taxon>Hexapoda</taxon>
        <taxon>Insecta</taxon>
        <taxon>Pterygota</taxon>
        <taxon>Neoptera</taxon>
        <taxon>Endopterygota</taxon>
        <taxon>Lepidoptera</taxon>
        <taxon>Glossata</taxon>
        <taxon>Ditrysia</taxon>
        <taxon>Papilionoidea</taxon>
        <taxon>Nymphalidae</taxon>
        <taxon>Nymphalinae</taxon>
        <taxon>Vanessa</taxon>
    </lineage>
</organism>
<dbReference type="RefSeq" id="XP_026493893.2">
    <property type="nucleotide sequence ID" value="XM_026638108.2"/>
</dbReference>
<dbReference type="InterPro" id="IPR035595">
    <property type="entry name" value="UDP_glycos_trans_CS"/>
</dbReference>
<dbReference type="Proteomes" id="UP001652626">
    <property type="component" value="Chromosome 15"/>
</dbReference>
<dbReference type="GO" id="GO:0008194">
    <property type="term" value="F:UDP-glycosyltransferase activity"/>
    <property type="evidence" value="ECO:0007669"/>
    <property type="project" value="InterPro"/>
</dbReference>
<dbReference type="OrthoDB" id="5835829at2759"/>
<dbReference type="SUPFAM" id="SSF53756">
    <property type="entry name" value="UDP-Glycosyltransferase/glycogen phosphorylase"/>
    <property type="match status" value="2"/>
</dbReference>
<proteinExistence type="inferred from homology"/>
<feature type="transmembrane region" description="Helical" evidence="5">
    <location>
        <begin position="1020"/>
        <end position="1043"/>
    </location>
</feature>
<sequence length="1068" mass="121413">MRADLSLLIQLFYICTQFYQVQSLNILGVFPYQGKSHFFVFQPYLEELALRGHNVTVISCFPREKSMKNYHDISLADKVQILEDALPLKRSYYTIFQISVFLLSTGTSNCKTLLSDENVRNLVKSKAKFDLVLIEQFNSDCGLGLAYKLGAPVVGLSSHQLMPWYYNRFGVPYNPSFVSFLLLEGGTKPTLYQRIERTIFDAYFNTAYKFFGQRVDQNTLAQYFDDIPPLEELGRNMKFLLLYTNFLLTGSNLLPSNVIEVGGYHVAKPKPLPDELRKFIEESEHGVIYISFGSMLKATTTPKDKIEAITAALSELPQRIIWKWEEKTLPGNPKNIFLSKWLPQNDILAHPKVLAFYSHCGLLGTTEAIYHGVPMVAMPIFGDQPSNAAAVEESGLGVQIQLNELSKAKLLEKFRTVLDPKFNQRVKKLSEAWHDRPISAMDSAVYWAEFAAQHHNFTFRTPAADVPLYQYVCLDILSVLIVLFLIFIGVSKTLLSWIFSSKSSLQETKKSKRQNAAYSFLVEHTRKVSSNHKPETHGRTRLSVILIMYSNTLRIAILLIIPFNVISLNILSILPYHGKSHFFVFKVYLQELSRRGHNVTVISHFPQTDPPRNYHDISLAGTIEAIEDNLPFHRSFLSILEVGLYLTNSGKVNCEIMLANKDVQKLVKDRPKFDVIVVEQFNSDCALGIAYKLQAPVVGIMSHILMPWHYNRFGIPSNPSFVPFHFLEGGTKPTLMQKVQRTVLDIYFKTMFYVFSQRSNEQTLAKYFDDVPPLENLAREIKFLLIYHNFILTGSRLFPANVIEVGGYHVKETKPLTGELLKFMEDAEHGVVYISFGSVVKSSTMPEDKVKAVLEAIAELPQRFIWKWENQNMLLDKNKLYTSNWLPQVDILGHPKTLAFLSHAGMGGTTEAIHFGVPMVAMPVIGDQPANAAAIEESGLGVQLQISDLTKDNLVAAFKKVLDPTFRKNAKLLSKAWHDRPMSPLDTAIYWTEYAARYPNMTFRSAAADVPSYHYYNLDVMGVFAIALLSTIYIFKGIVYTICSKNRKTTNNNEHSSKNKNKRRSKRE</sequence>
<keyword evidence="5" id="KW-0472">Membrane</keyword>
<evidence type="ECO:0000256" key="3">
    <source>
        <dbReference type="ARBA" id="ARBA00022679"/>
    </source>
</evidence>
<feature type="transmembrane region" description="Helical" evidence="5">
    <location>
        <begin position="476"/>
        <end position="499"/>
    </location>
</feature>
<dbReference type="OMA" id="PMANYTD"/>
<dbReference type="PANTHER" id="PTHR48043:SF114">
    <property type="entry name" value="IP04436P-RELATED"/>
    <property type="match status" value="1"/>
</dbReference>
<evidence type="ECO:0000313" key="7">
    <source>
        <dbReference type="Proteomes" id="UP001652626"/>
    </source>
</evidence>
<keyword evidence="6" id="KW-0732">Signal</keyword>
<dbReference type="PROSITE" id="PS00375">
    <property type="entry name" value="UDPGT"/>
    <property type="match status" value="1"/>
</dbReference>
<dbReference type="InterPro" id="IPR050271">
    <property type="entry name" value="UDP-glycosyltransferase"/>
</dbReference>
<gene>
    <name evidence="8" type="primary">LOC113399075</name>
</gene>
<evidence type="ECO:0000313" key="8">
    <source>
        <dbReference type="RefSeq" id="XP_026493893.2"/>
    </source>
</evidence>
<keyword evidence="5" id="KW-0812">Transmembrane</keyword>
<evidence type="ECO:0000256" key="1">
    <source>
        <dbReference type="ARBA" id="ARBA00009995"/>
    </source>
</evidence>
<comment type="similarity">
    <text evidence="1">Belongs to the UDP-glycosyltransferase family.</text>
</comment>